<name>A0AAV1Z9F7_9ARAC</name>
<protein>
    <submittedName>
        <fullName evidence="1">Uncharacterized protein</fullName>
    </submittedName>
</protein>
<comment type="caution">
    <text evidence="1">The sequence shown here is derived from an EMBL/GenBank/DDBJ whole genome shotgun (WGS) entry which is preliminary data.</text>
</comment>
<dbReference type="EMBL" id="CAXIEN010000031">
    <property type="protein sequence ID" value="CAL1268092.1"/>
    <property type="molecule type" value="Genomic_DNA"/>
</dbReference>
<proteinExistence type="predicted"/>
<evidence type="ECO:0000313" key="1">
    <source>
        <dbReference type="EMBL" id="CAL1268092.1"/>
    </source>
</evidence>
<organism evidence="1 2">
    <name type="scientific">Larinioides sclopetarius</name>
    <dbReference type="NCBI Taxonomy" id="280406"/>
    <lineage>
        <taxon>Eukaryota</taxon>
        <taxon>Metazoa</taxon>
        <taxon>Ecdysozoa</taxon>
        <taxon>Arthropoda</taxon>
        <taxon>Chelicerata</taxon>
        <taxon>Arachnida</taxon>
        <taxon>Araneae</taxon>
        <taxon>Araneomorphae</taxon>
        <taxon>Entelegynae</taxon>
        <taxon>Araneoidea</taxon>
        <taxon>Araneidae</taxon>
        <taxon>Larinioides</taxon>
    </lineage>
</organism>
<reference evidence="1 2" key="1">
    <citation type="submission" date="2024-04" db="EMBL/GenBank/DDBJ databases">
        <authorList>
            <person name="Rising A."/>
            <person name="Reimegard J."/>
            <person name="Sonavane S."/>
            <person name="Akerstrom W."/>
            <person name="Nylinder S."/>
            <person name="Hedman E."/>
            <person name="Kallberg Y."/>
        </authorList>
    </citation>
    <scope>NUCLEOTIDE SEQUENCE [LARGE SCALE GENOMIC DNA]</scope>
</reference>
<evidence type="ECO:0000313" key="2">
    <source>
        <dbReference type="Proteomes" id="UP001497382"/>
    </source>
</evidence>
<dbReference type="AlphaFoldDB" id="A0AAV1Z9F7"/>
<gene>
    <name evidence="1" type="ORF">LARSCL_LOCUS3991</name>
</gene>
<accession>A0AAV1Z9F7</accession>
<dbReference type="Proteomes" id="UP001497382">
    <property type="component" value="Unassembled WGS sequence"/>
</dbReference>
<keyword evidence="2" id="KW-1185">Reference proteome</keyword>
<sequence length="144" mass="16143">MEHLIQSKPSSLTPSKHISFNFFLQCKHLFTERLLFLPVPLNSLQTINFPGIPFSTPSLFFVLLGRKSRATGCAQRRTGLFPAVNLLSFYGMSKRRRELVVAEGTCPITSPALPCLPIRVERCCLVVTGMAYPNDLMKQGNLCR</sequence>